<accession>A0A811UPL5</accession>
<evidence type="ECO:0000313" key="2">
    <source>
        <dbReference type="EMBL" id="CAD7000671.1"/>
    </source>
</evidence>
<dbReference type="AlphaFoldDB" id="A0A811UPL5"/>
<protein>
    <submittedName>
        <fullName evidence="2">(Mediterranean fruit fly) hypothetical protein</fullName>
    </submittedName>
</protein>
<evidence type="ECO:0000313" key="3">
    <source>
        <dbReference type="Proteomes" id="UP000606786"/>
    </source>
</evidence>
<evidence type="ECO:0000256" key="1">
    <source>
        <dbReference type="SAM" id="MobiDB-lite"/>
    </source>
</evidence>
<dbReference type="EMBL" id="CAJHJT010000012">
    <property type="protein sequence ID" value="CAD7000671.1"/>
    <property type="molecule type" value="Genomic_DNA"/>
</dbReference>
<organism evidence="2 3">
    <name type="scientific">Ceratitis capitata</name>
    <name type="common">Mediterranean fruit fly</name>
    <name type="synonym">Tephritis capitata</name>
    <dbReference type="NCBI Taxonomy" id="7213"/>
    <lineage>
        <taxon>Eukaryota</taxon>
        <taxon>Metazoa</taxon>
        <taxon>Ecdysozoa</taxon>
        <taxon>Arthropoda</taxon>
        <taxon>Hexapoda</taxon>
        <taxon>Insecta</taxon>
        <taxon>Pterygota</taxon>
        <taxon>Neoptera</taxon>
        <taxon>Endopterygota</taxon>
        <taxon>Diptera</taxon>
        <taxon>Brachycera</taxon>
        <taxon>Muscomorpha</taxon>
        <taxon>Tephritoidea</taxon>
        <taxon>Tephritidae</taxon>
        <taxon>Ceratitis</taxon>
        <taxon>Ceratitis</taxon>
    </lineage>
</organism>
<sequence length="130" mass="14624">MSAGKRQICNYHKSNTITQRNAMQLGNRENTTNAAELRKYICGMLDNRRNNNNNNNDDACINKIRPPQQQTTDSKPRNGSQRDDDAAQDADAQVLLPVAAIVAAVDLKLILILQLRLQLLLQSRRRVEGL</sequence>
<keyword evidence="3" id="KW-1185">Reference proteome</keyword>
<proteinExistence type="predicted"/>
<name>A0A811UPL5_CERCA</name>
<feature type="compositionally biased region" description="Basic and acidic residues" evidence="1">
    <location>
        <begin position="74"/>
        <end position="85"/>
    </location>
</feature>
<comment type="caution">
    <text evidence="2">The sequence shown here is derived from an EMBL/GenBank/DDBJ whole genome shotgun (WGS) entry which is preliminary data.</text>
</comment>
<dbReference type="Proteomes" id="UP000606786">
    <property type="component" value="Unassembled WGS sequence"/>
</dbReference>
<feature type="region of interest" description="Disordered" evidence="1">
    <location>
        <begin position="47"/>
        <end position="88"/>
    </location>
</feature>
<gene>
    <name evidence="2" type="ORF">CCAP1982_LOCUS9145</name>
</gene>
<reference evidence="2" key="1">
    <citation type="submission" date="2020-11" db="EMBL/GenBank/DDBJ databases">
        <authorList>
            <person name="Whitehead M."/>
        </authorList>
    </citation>
    <scope>NUCLEOTIDE SEQUENCE</scope>
    <source>
        <strain evidence="2">EGII</strain>
    </source>
</reference>